<organism evidence="2 3">
    <name type="scientific">Flagellimonas zhangzhouensis</name>
    <dbReference type="NCBI Taxonomy" id="1073328"/>
    <lineage>
        <taxon>Bacteria</taxon>
        <taxon>Pseudomonadati</taxon>
        <taxon>Bacteroidota</taxon>
        <taxon>Flavobacteriia</taxon>
        <taxon>Flavobacteriales</taxon>
        <taxon>Flavobacteriaceae</taxon>
        <taxon>Flagellimonas</taxon>
    </lineage>
</organism>
<name>A0A1H2SIN0_9FLAO</name>
<dbReference type="RefSeq" id="WP_090296484.1">
    <property type="nucleotide sequence ID" value="NZ_FNKI01000002.1"/>
</dbReference>
<dbReference type="Proteomes" id="UP000199592">
    <property type="component" value="Unassembled WGS sequence"/>
</dbReference>
<protein>
    <submittedName>
        <fullName evidence="2">Uncharacterized protein</fullName>
    </submittedName>
</protein>
<feature type="transmembrane region" description="Helical" evidence="1">
    <location>
        <begin position="149"/>
        <end position="166"/>
    </location>
</feature>
<dbReference type="STRING" id="1073328.SAMN05216294_2476"/>
<dbReference type="AlphaFoldDB" id="A0A1H2SIN0"/>
<keyword evidence="1" id="KW-1133">Transmembrane helix</keyword>
<keyword evidence="3" id="KW-1185">Reference proteome</keyword>
<gene>
    <name evidence="2" type="ORF">SAMN04487892_1119</name>
</gene>
<feature type="transmembrane region" description="Helical" evidence="1">
    <location>
        <begin position="12"/>
        <end position="36"/>
    </location>
</feature>
<proteinExistence type="predicted"/>
<keyword evidence="1" id="KW-0812">Transmembrane</keyword>
<dbReference type="EMBL" id="FNMY01000001">
    <property type="protein sequence ID" value="SDW31553.1"/>
    <property type="molecule type" value="Genomic_DNA"/>
</dbReference>
<evidence type="ECO:0000313" key="3">
    <source>
        <dbReference type="Proteomes" id="UP000199592"/>
    </source>
</evidence>
<evidence type="ECO:0000256" key="1">
    <source>
        <dbReference type="SAM" id="Phobius"/>
    </source>
</evidence>
<keyword evidence="1" id="KW-0472">Membrane</keyword>
<sequence>MLEHDKKVIKTYIIIVWGIVIFVPLFLVIASIVQFVSFKNDFKNGQEAYFNTLNQVYSSEIISIQELDSIKNQMLSDTTYVFDDRMQKRFQNIEKSIIRHKLLIDSLNNDNLLLFEGKIDSLNNSIDLYNKKVNKMKELKIDFELKSNVFYSLVLLIIALTAFLGYRSFVNIKTSVKDDTTEEARKTAKFLLSDELKRTIMDLIREDGVINDNWANFESELDRKLEEFKNNITSDIDTSDSAKISVLENKVDAILQKLEE</sequence>
<accession>A0A1H2SIN0</accession>
<evidence type="ECO:0000313" key="2">
    <source>
        <dbReference type="EMBL" id="SDW31553.1"/>
    </source>
</evidence>
<reference evidence="3" key="1">
    <citation type="submission" date="2016-10" db="EMBL/GenBank/DDBJ databases">
        <authorList>
            <person name="Varghese N."/>
            <person name="Submissions S."/>
        </authorList>
    </citation>
    <scope>NUCLEOTIDE SEQUENCE [LARGE SCALE GENOMIC DNA]</scope>
    <source>
        <strain evidence="3">DSM 25030</strain>
    </source>
</reference>